<dbReference type="Pfam" id="PF07521">
    <property type="entry name" value="RMMBL"/>
    <property type="match status" value="1"/>
</dbReference>
<dbReference type="InterPro" id="IPR050698">
    <property type="entry name" value="MBL"/>
</dbReference>
<dbReference type="AlphaFoldDB" id="A0A0M3JDC5"/>
<dbReference type="Proteomes" id="UP000267096">
    <property type="component" value="Unassembled WGS sequence"/>
</dbReference>
<dbReference type="PANTHER" id="PTHR11203">
    <property type="entry name" value="CLEAVAGE AND POLYADENYLATION SPECIFICITY FACTOR FAMILY MEMBER"/>
    <property type="match status" value="1"/>
</dbReference>
<dbReference type="GO" id="GO:0016180">
    <property type="term" value="P:snRNA processing"/>
    <property type="evidence" value="ECO:0007669"/>
    <property type="project" value="TreeGrafter"/>
</dbReference>
<dbReference type="GO" id="GO:0004521">
    <property type="term" value="F:RNA endonuclease activity"/>
    <property type="evidence" value="ECO:0007669"/>
    <property type="project" value="TreeGrafter"/>
</dbReference>
<accession>A0A0M3JDC5</accession>
<dbReference type="PANTHER" id="PTHR11203:SF37">
    <property type="entry name" value="INTEGRATOR COMPLEX SUBUNIT 11"/>
    <property type="match status" value="1"/>
</dbReference>
<keyword evidence="3" id="KW-1185">Reference proteome</keyword>
<evidence type="ECO:0000313" key="2">
    <source>
        <dbReference type="EMBL" id="VDK25473.1"/>
    </source>
</evidence>
<dbReference type="InterPro" id="IPR036866">
    <property type="entry name" value="RibonucZ/Hydroxyglut_hydro"/>
</dbReference>
<evidence type="ECO:0000313" key="4">
    <source>
        <dbReference type="WBParaSite" id="ASIM_0000561101-mRNA-1"/>
    </source>
</evidence>
<dbReference type="WBParaSite" id="ASIM_0000561101-mRNA-1">
    <property type="protein sequence ID" value="ASIM_0000561101-mRNA-1"/>
    <property type="gene ID" value="ASIM_0000561101"/>
</dbReference>
<protein>
    <submittedName>
        <fullName evidence="4">Integrator complex subunit 11 (inferred by orthology to a human protein)</fullName>
    </submittedName>
</protein>
<sequence>MVNFFKCPRLIRHTEPKNVMFVHGEASKMEFLKEKVEKEFGLRVYKPANGESITIEKDVDGSLTVPSQLIERSIALDPTPSKKFCPFRAYVVMDKQSNQLEVISAKAAARQFSVNLHSITFSDTIQLEEIDWHKIANKLRRFDPHLDVKQV</sequence>
<evidence type="ECO:0000313" key="3">
    <source>
        <dbReference type="Proteomes" id="UP000267096"/>
    </source>
</evidence>
<feature type="domain" description="Zn-dependent metallo-hydrolase RNA specificity" evidence="1">
    <location>
        <begin position="9"/>
        <end position="47"/>
    </location>
</feature>
<dbReference type="EMBL" id="UYRR01010521">
    <property type="protein sequence ID" value="VDK25473.1"/>
    <property type="molecule type" value="Genomic_DNA"/>
</dbReference>
<proteinExistence type="predicted"/>
<organism evidence="4">
    <name type="scientific">Anisakis simplex</name>
    <name type="common">Herring worm</name>
    <dbReference type="NCBI Taxonomy" id="6269"/>
    <lineage>
        <taxon>Eukaryota</taxon>
        <taxon>Metazoa</taxon>
        <taxon>Ecdysozoa</taxon>
        <taxon>Nematoda</taxon>
        <taxon>Chromadorea</taxon>
        <taxon>Rhabditida</taxon>
        <taxon>Spirurina</taxon>
        <taxon>Ascaridomorpha</taxon>
        <taxon>Ascaridoidea</taxon>
        <taxon>Anisakidae</taxon>
        <taxon>Anisakis</taxon>
        <taxon>Anisakis simplex complex</taxon>
    </lineage>
</organism>
<dbReference type="OrthoDB" id="10249535at2759"/>
<dbReference type="InterPro" id="IPR011108">
    <property type="entry name" value="RMMBL"/>
</dbReference>
<name>A0A0M3JDC5_ANISI</name>
<reference evidence="4" key="1">
    <citation type="submission" date="2017-02" db="UniProtKB">
        <authorList>
            <consortium name="WormBaseParasite"/>
        </authorList>
    </citation>
    <scope>IDENTIFICATION</scope>
</reference>
<evidence type="ECO:0000259" key="1">
    <source>
        <dbReference type="Pfam" id="PF07521"/>
    </source>
</evidence>
<dbReference type="SUPFAM" id="SSF56281">
    <property type="entry name" value="Metallo-hydrolase/oxidoreductase"/>
    <property type="match status" value="1"/>
</dbReference>
<gene>
    <name evidence="2" type="ORF">ASIM_LOCUS5408</name>
</gene>
<reference evidence="2 3" key="2">
    <citation type="submission" date="2018-11" db="EMBL/GenBank/DDBJ databases">
        <authorList>
            <consortium name="Pathogen Informatics"/>
        </authorList>
    </citation>
    <scope>NUCLEOTIDE SEQUENCE [LARGE SCALE GENOMIC DNA]</scope>
</reference>
<dbReference type="GO" id="GO:0005634">
    <property type="term" value="C:nucleus"/>
    <property type="evidence" value="ECO:0007669"/>
    <property type="project" value="TreeGrafter"/>
</dbReference>